<sequence length="691" mass="78540">MGFFLKVTLWCALAQLLLIVRCGGNKYRTNLDKYTKIFQYRTSEVEIHLPSGDGLDGASEGFQVSASHWQNSASTPFKHGRYSFIKLGGNDFLCGVEEQGQDGGSRLGGTETLSWENMDPQIKDYLKKSKISWLMGRCFIYTKMGNLSIIHSQVDTFEVCIGTSIRYKKQIVDRETNSNIMEGQFNVVGDYKPDEDLVYPNGTIVQYYNPAIESLRGGSGSSASIEFACSYNRSGISEVVESTGNELKSTIKVLFLSPSFCDWRVDEGRNITSLDRLGALLLPLENRCQNFTDSRFWSYELCNLHAVSQFKRDAPSQELRLFNLGFHQDTSRVLNETDSMEEYLSKNLISNLVNKMKPGTFTLLENTTVTIEPRNKNEPVFGDYVHEKYVATVRLLNGASCEENNKRRSIKLVFECPNSFEDFSDYFRIVNVVEDAICSYEMLILTPVICSHPLLMPPPIAQHRKIKCLPRRLVLGRSGKYPSKLENLQKPPEGEGELVNINQTSSQLEAVKAEYIYLTLNGDPTKPFFALSTSPRTRNSGKTAPRFSVGQIVQHSWWNYYGVVIGWDWELSAPDDWTNRVYQKYPPECKEKPHYLLLIHQHDTLFKGTSSVGPIPSDLSHSYVPELALTHVADLKSNKEFSNASAINNAFLHLYFSHWSRTHQRFVPLSNSTLLKTYPDDFNQLNIRDEL</sequence>
<accession>A0A9D5DI69</accession>
<comment type="subcellular location">
    <subcellularLocation>
        <location evidence="1">Endoplasmic reticulum</location>
    </subcellularLocation>
</comment>
<evidence type="ECO:0000259" key="6">
    <source>
        <dbReference type="PROSITE" id="PS51914"/>
    </source>
</evidence>
<evidence type="ECO:0000256" key="1">
    <source>
        <dbReference type="ARBA" id="ARBA00004240"/>
    </source>
</evidence>
<dbReference type="SUPFAM" id="SSF50911">
    <property type="entry name" value="Mannose 6-phosphate receptor domain"/>
    <property type="match status" value="1"/>
</dbReference>
<dbReference type="InterPro" id="IPR045149">
    <property type="entry name" value="OS-9-like"/>
</dbReference>
<feature type="chain" id="PRO_5039675789" description="MRH domain-containing protein" evidence="5">
    <location>
        <begin position="25"/>
        <end position="691"/>
    </location>
</feature>
<dbReference type="PANTHER" id="PTHR15414">
    <property type="entry name" value="OS-9-RELATED"/>
    <property type="match status" value="1"/>
</dbReference>
<keyword evidence="2 5" id="KW-0732">Signal</keyword>
<protein>
    <recommendedName>
        <fullName evidence="6">MRH domain-containing protein</fullName>
    </recommendedName>
</protein>
<dbReference type="Proteomes" id="UP001067231">
    <property type="component" value="Unassembled WGS sequence"/>
</dbReference>
<name>A0A9D5DI69_9CRYT</name>
<dbReference type="PROSITE" id="PS51914">
    <property type="entry name" value="MRH"/>
    <property type="match status" value="1"/>
</dbReference>
<dbReference type="AlphaFoldDB" id="A0A9D5DI69"/>
<dbReference type="GO" id="GO:0030970">
    <property type="term" value="P:retrograde protein transport, ER to cytosol"/>
    <property type="evidence" value="ECO:0007669"/>
    <property type="project" value="TreeGrafter"/>
</dbReference>
<comment type="caution">
    <text evidence="7">The sequence shown here is derived from an EMBL/GenBank/DDBJ whole genome shotgun (WGS) entry which is preliminary data.</text>
</comment>
<evidence type="ECO:0000256" key="5">
    <source>
        <dbReference type="SAM" id="SignalP"/>
    </source>
</evidence>
<dbReference type="OrthoDB" id="448954at2759"/>
<dbReference type="SMART" id="SM00992">
    <property type="entry name" value="YccV-like"/>
    <property type="match status" value="1"/>
</dbReference>
<dbReference type="InterPro" id="IPR011722">
    <property type="entry name" value="Hemimethylated_DNA-bd_dom"/>
</dbReference>
<proteinExistence type="predicted"/>
<dbReference type="InterPro" id="IPR044865">
    <property type="entry name" value="MRH_dom"/>
</dbReference>
<dbReference type="NCBIfam" id="TIGR02097">
    <property type="entry name" value="yccV"/>
    <property type="match status" value="1"/>
</dbReference>
<dbReference type="PANTHER" id="PTHR15414:SF0">
    <property type="entry name" value="ENDOPLASMIC RETICULUM LECTIN 1"/>
    <property type="match status" value="1"/>
</dbReference>
<dbReference type="GO" id="GO:0030968">
    <property type="term" value="P:endoplasmic reticulum unfolded protein response"/>
    <property type="evidence" value="ECO:0007669"/>
    <property type="project" value="InterPro"/>
</dbReference>
<feature type="signal peptide" evidence="5">
    <location>
        <begin position="1"/>
        <end position="24"/>
    </location>
</feature>
<dbReference type="Gene3D" id="2.30.30.390">
    <property type="entry name" value="Hemimethylated DNA-binding domain"/>
    <property type="match status" value="1"/>
</dbReference>
<organism evidence="7">
    <name type="scientific">Cryptosporidium canis</name>
    <dbReference type="NCBI Taxonomy" id="195482"/>
    <lineage>
        <taxon>Eukaryota</taxon>
        <taxon>Sar</taxon>
        <taxon>Alveolata</taxon>
        <taxon>Apicomplexa</taxon>
        <taxon>Conoidasida</taxon>
        <taxon>Coccidia</taxon>
        <taxon>Eucoccidiorida</taxon>
        <taxon>Eimeriorina</taxon>
        <taxon>Cryptosporidiidae</taxon>
        <taxon>Cryptosporidium</taxon>
    </lineage>
</organism>
<evidence type="ECO:0000313" key="7">
    <source>
        <dbReference type="EMBL" id="KAJ1610934.1"/>
    </source>
</evidence>
<gene>
    <name evidence="7" type="ORF">OJ253_1046</name>
</gene>
<evidence type="ECO:0000256" key="3">
    <source>
        <dbReference type="ARBA" id="ARBA00022824"/>
    </source>
</evidence>
<dbReference type="GO" id="GO:0003677">
    <property type="term" value="F:DNA binding"/>
    <property type="evidence" value="ECO:0007669"/>
    <property type="project" value="InterPro"/>
</dbReference>
<keyword evidence="3" id="KW-0256">Endoplasmic reticulum</keyword>
<evidence type="ECO:0000256" key="4">
    <source>
        <dbReference type="ARBA" id="ARBA00023157"/>
    </source>
</evidence>
<dbReference type="InterPro" id="IPR009011">
    <property type="entry name" value="Man6P_isomerase_rcpt-bd_dom_sf"/>
</dbReference>
<dbReference type="Pfam" id="PF08755">
    <property type="entry name" value="YccV-like"/>
    <property type="match status" value="1"/>
</dbReference>
<dbReference type="SUPFAM" id="SSF141255">
    <property type="entry name" value="YccV-like"/>
    <property type="match status" value="1"/>
</dbReference>
<dbReference type="GO" id="GO:0005788">
    <property type="term" value="C:endoplasmic reticulum lumen"/>
    <property type="evidence" value="ECO:0007669"/>
    <property type="project" value="TreeGrafter"/>
</dbReference>
<reference evidence="7" key="1">
    <citation type="submission" date="2022-10" db="EMBL/GenBank/DDBJ databases">
        <title>Adaptive evolution leads to modifications in subtelomeric GC content in a zoonotic Cryptosporidium species.</title>
        <authorList>
            <person name="Li J."/>
            <person name="Feng Y."/>
            <person name="Xiao L."/>
        </authorList>
    </citation>
    <scope>NUCLEOTIDE SEQUENCE</scope>
    <source>
        <strain evidence="7">33844</strain>
    </source>
</reference>
<keyword evidence="4" id="KW-1015">Disulfide bond</keyword>
<dbReference type="EMBL" id="JAPCXC010000021">
    <property type="protein sequence ID" value="KAJ1610934.1"/>
    <property type="molecule type" value="Genomic_DNA"/>
</dbReference>
<dbReference type="InterPro" id="IPR036623">
    <property type="entry name" value="Hemimethylated_DNA-bd_sf"/>
</dbReference>
<evidence type="ECO:0000256" key="2">
    <source>
        <dbReference type="ARBA" id="ARBA00022729"/>
    </source>
</evidence>
<dbReference type="Gene3D" id="2.70.130.10">
    <property type="entry name" value="Mannose-6-phosphate receptor binding domain"/>
    <property type="match status" value="1"/>
</dbReference>
<feature type="domain" description="MRH" evidence="6">
    <location>
        <begin position="286"/>
        <end position="452"/>
    </location>
</feature>